<dbReference type="CDD" id="cd16326">
    <property type="entry name" value="LolB"/>
    <property type="match status" value="1"/>
</dbReference>
<keyword evidence="3" id="KW-0813">Transport</keyword>
<name>A0A381PCM1_9ZZZZ</name>
<evidence type="ECO:0008006" key="8">
    <source>
        <dbReference type="Google" id="ProtNLM"/>
    </source>
</evidence>
<evidence type="ECO:0000256" key="3">
    <source>
        <dbReference type="ARBA" id="ARBA00022448"/>
    </source>
</evidence>
<reference evidence="7" key="1">
    <citation type="submission" date="2018-05" db="EMBL/GenBank/DDBJ databases">
        <authorList>
            <person name="Lanie J.A."/>
            <person name="Ng W.-L."/>
            <person name="Kazmierczak K.M."/>
            <person name="Andrzejewski T.M."/>
            <person name="Davidsen T.M."/>
            <person name="Wayne K.J."/>
            <person name="Tettelin H."/>
            <person name="Glass J.I."/>
            <person name="Rusch D."/>
            <person name="Podicherti R."/>
            <person name="Tsui H.-C.T."/>
            <person name="Winkler M.E."/>
        </authorList>
    </citation>
    <scope>NUCLEOTIDE SEQUENCE</scope>
</reference>
<proteinExistence type="inferred from homology"/>
<comment type="subunit">
    <text evidence="2">Monomer.</text>
</comment>
<keyword evidence="5" id="KW-0472">Membrane</keyword>
<keyword evidence="6" id="KW-0143">Chaperone</keyword>
<dbReference type="InterPro" id="IPR029046">
    <property type="entry name" value="LolA/LolB/LppX"/>
</dbReference>
<evidence type="ECO:0000256" key="1">
    <source>
        <dbReference type="ARBA" id="ARBA00004442"/>
    </source>
</evidence>
<dbReference type="SUPFAM" id="SSF89392">
    <property type="entry name" value="Prokaryotic lipoproteins and lipoprotein localization factors"/>
    <property type="match status" value="1"/>
</dbReference>
<comment type="subcellular location">
    <subcellularLocation>
        <location evidence="1">Cell outer membrane</location>
    </subcellularLocation>
</comment>
<evidence type="ECO:0000256" key="4">
    <source>
        <dbReference type="ARBA" id="ARBA00022927"/>
    </source>
</evidence>
<evidence type="ECO:0000313" key="7">
    <source>
        <dbReference type="EMBL" id="SUZ64680.1"/>
    </source>
</evidence>
<dbReference type="Pfam" id="PF03550">
    <property type="entry name" value="LolB"/>
    <property type="match status" value="1"/>
</dbReference>
<gene>
    <name evidence="7" type="ORF">METZ01_LOCUS17534</name>
</gene>
<dbReference type="NCBIfam" id="TIGR00548">
    <property type="entry name" value="lolB"/>
    <property type="match status" value="1"/>
</dbReference>
<evidence type="ECO:0000256" key="6">
    <source>
        <dbReference type="ARBA" id="ARBA00023186"/>
    </source>
</evidence>
<protein>
    <recommendedName>
        <fullName evidence="8">Outer-membrane lipoprotein LolB</fullName>
    </recommendedName>
</protein>
<dbReference type="GO" id="GO:0009279">
    <property type="term" value="C:cell outer membrane"/>
    <property type="evidence" value="ECO:0007669"/>
    <property type="project" value="UniProtKB-SubCell"/>
</dbReference>
<sequence>MDYSAEPLPKNFFLLPFIRSSFNKGCATFTWLLVAVLISGCTNLAPPAMESKNWITQRDQLLDLESWQMRGRVNVRYNSESHTPRIQWQHEVRDYKIRLWGTFNAGNTTLVGQPGFVTMEQDGRVLNAQSPEDLILQQLGYELPVSYLEFWIKGLPAPNSSADLDFNELNQLITINQDGWTVNYTDPRQYGSISLPRRIEITRPVNDIRLRFIGLSWTLNNSIN</sequence>
<accession>A0A381PCM1</accession>
<dbReference type="HAMAP" id="MF_00233">
    <property type="entry name" value="LolB"/>
    <property type="match status" value="1"/>
</dbReference>
<dbReference type="Gene3D" id="2.50.20.10">
    <property type="entry name" value="Lipoprotein localisation LolA/LolB/LppX"/>
    <property type="match status" value="1"/>
</dbReference>
<dbReference type="EMBL" id="UINC01000939">
    <property type="protein sequence ID" value="SUZ64680.1"/>
    <property type="molecule type" value="Genomic_DNA"/>
</dbReference>
<organism evidence="7">
    <name type="scientific">marine metagenome</name>
    <dbReference type="NCBI Taxonomy" id="408172"/>
    <lineage>
        <taxon>unclassified sequences</taxon>
        <taxon>metagenomes</taxon>
        <taxon>ecological metagenomes</taxon>
    </lineage>
</organism>
<dbReference type="InterPro" id="IPR004565">
    <property type="entry name" value="OM_lipoprot_LolB"/>
</dbReference>
<evidence type="ECO:0000256" key="5">
    <source>
        <dbReference type="ARBA" id="ARBA00023136"/>
    </source>
</evidence>
<keyword evidence="4" id="KW-0653">Protein transport</keyword>
<dbReference type="AlphaFoldDB" id="A0A381PCM1"/>
<evidence type="ECO:0000256" key="2">
    <source>
        <dbReference type="ARBA" id="ARBA00011245"/>
    </source>
</evidence>
<dbReference type="GO" id="GO:0015031">
    <property type="term" value="P:protein transport"/>
    <property type="evidence" value="ECO:0007669"/>
    <property type="project" value="UniProtKB-KW"/>
</dbReference>